<protein>
    <recommendedName>
        <fullName evidence="1">RNA-directed DNA polymerase</fullName>
        <ecNumber evidence="1">2.7.7.49</ecNumber>
    </recommendedName>
</protein>
<proteinExistence type="predicted"/>
<dbReference type="Pfam" id="PF17919">
    <property type="entry name" value="RT_RNaseH_2"/>
    <property type="match status" value="1"/>
</dbReference>
<dbReference type="Gene3D" id="3.10.10.10">
    <property type="entry name" value="HIV Type 1 Reverse Transcriptase, subunit A, domain 1"/>
    <property type="match status" value="1"/>
</dbReference>
<dbReference type="Gene3D" id="3.30.70.270">
    <property type="match status" value="2"/>
</dbReference>
<keyword evidence="2" id="KW-0548">Nucleotidyltransferase</keyword>
<dbReference type="CDD" id="cd01647">
    <property type="entry name" value="RT_LTR"/>
    <property type="match status" value="1"/>
</dbReference>
<dbReference type="InterPro" id="IPR043502">
    <property type="entry name" value="DNA/RNA_pol_sf"/>
</dbReference>
<name>A0A146MET8_LYGHE</name>
<dbReference type="EMBL" id="GDHC01000366">
    <property type="protein sequence ID" value="JAQ18263.1"/>
    <property type="molecule type" value="Transcribed_RNA"/>
</dbReference>
<evidence type="ECO:0000256" key="6">
    <source>
        <dbReference type="ARBA" id="ARBA00023268"/>
    </source>
</evidence>
<keyword evidence="6" id="KW-0511">Multifunctional enzyme</keyword>
<evidence type="ECO:0000256" key="1">
    <source>
        <dbReference type="ARBA" id="ARBA00012493"/>
    </source>
</evidence>
<sequence length="381" mass="43068">MVEQGVIEPSKSPWASPIVLVPKKDGTTRFCIDYRRLNSVTKKDSYALPSIQAMLDTLSGASWFCTLDLKSGYWQVALKDEDKEKTAFTLYQRGLWQFKVLPFGLCNAPATFQRLMEAVLPSDLALVYLDDIIVFGPDFPSVLSKLEKVLQRLANAGLQVRPDKCSFFTRQTCYLGHIISGDGVRTDPKKTDAVRAWPVPTSRKQVRSFLGMCSYYRRFIRGFSELACPLNKLTEEKRKFQWDAACQKSFESLKEAMTSTSVLCYPDLQKPFVLDCDASDHAVGAVLSQEDEQGEKVIAYFSRTLSRSEANYCATRRELLAVLRSIQHFHQYLYGAPFTLRTDHASLAWLTSFRNPEGQHAGTKPCKRTSSRLFIAEGSNI</sequence>
<keyword evidence="5" id="KW-0695">RNA-directed DNA polymerase</keyword>
<dbReference type="PANTHER" id="PTHR37984">
    <property type="entry name" value="PROTEIN CBG26694"/>
    <property type="match status" value="1"/>
</dbReference>
<feature type="domain" description="Reverse transcriptase" evidence="7">
    <location>
        <begin position="2"/>
        <end position="179"/>
    </location>
</feature>
<keyword evidence="3" id="KW-0540">Nuclease</keyword>
<keyword evidence="2" id="KW-0808">Transferase</keyword>
<dbReference type="InterPro" id="IPR041577">
    <property type="entry name" value="RT_RNaseH_2"/>
</dbReference>
<evidence type="ECO:0000256" key="5">
    <source>
        <dbReference type="ARBA" id="ARBA00022918"/>
    </source>
</evidence>
<dbReference type="EC" id="2.7.7.49" evidence="1"/>
<dbReference type="GO" id="GO:0004519">
    <property type="term" value="F:endonuclease activity"/>
    <property type="evidence" value="ECO:0007669"/>
    <property type="project" value="UniProtKB-KW"/>
</dbReference>
<keyword evidence="4" id="KW-0378">Hydrolase</keyword>
<dbReference type="Pfam" id="PF00078">
    <property type="entry name" value="RVT_1"/>
    <property type="match status" value="1"/>
</dbReference>
<reference evidence="8" key="1">
    <citation type="journal article" date="2016" name="Gigascience">
        <title>De novo construction of an expanded transcriptome assembly for the western tarnished plant bug, Lygus hesperus.</title>
        <authorList>
            <person name="Tassone E.E."/>
            <person name="Geib S.M."/>
            <person name="Hall B."/>
            <person name="Fabrick J.A."/>
            <person name="Brent C.S."/>
            <person name="Hull J.J."/>
        </authorList>
    </citation>
    <scope>NUCLEOTIDE SEQUENCE</scope>
</reference>
<dbReference type="GO" id="GO:0003964">
    <property type="term" value="F:RNA-directed DNA polymerase activity"/>
    <property type="evidence" value="ECO:0007669"/>
    <property type="project" value="UniProtKB-KW"/>
</dbReference>
<dbReference type="SUPFAM" id="SSF56672">
    <property type="entry name" value="DNA/RNA polymerases"/>
    <property type="match status" value="1"/>
</dbReference>
<evidence type="ECO:0000256" key="2">
    <source>
        <dbReference type="ARBA" id="ARBA00022695"/>
    </source>
</evidence>
<gene>
    <name evidence="8" type="primary">pol_60</name>
    <name evidence="8" type="ORF">g.90361</name>
</gene>
<dbReference type="InterPro" id="IPR000477">
    <property type="entry name" value="RT_dom"/>
</dbReference>
<evidence type="ECO:0000259" key="7">
    <source>
        <dbReference type="PROSITE" id="PS50878"/>
    </source>
</evidence>
<accession>A0A146MET8</accession>
<dbReference type="InterPro" id="IPR043128">
    <property type="entry name" value="Rev_trsase/Diguanyl_cyclase"/>
</dbReference>
<dbReference type="Gene3D" id="3.10.20.370">
    <property type="match status" value="1"/>
</dbReference>
<evidence type="ECO:0000313" key="8">
    <source>
        <dbReference type="EMBL" id="JAQ18263.1"/>
    </source>
</evidence>
<dbReference type="FunFam" id="3.30.70.270:FF:000020">
    <property type="entry name" value="Transposon Tf2-6 polyprotein-like Protein"/>
    <property type="match status" value="1"/>
</dbReference>
<dbReference type="FunFam" id="3.10.20.370:FF:000001">
    <property type="entry name" value="Retrovirus-related Pol polyprotein from transposon 17.6-like protein"/>
    <property type="match status" value="1"/>
</dbReference>
<dbReference type="PANTHER" id="PTHR37984:SF5">
    <property type="entry name" value="PROTEIN NYNRIN-LIKE"/>
    <property type="match status" value="1"/>
</dbReference>
<dbReference type="PROSITE" id="PS50878">
    <property type="entry name" value="RT_POL"/>
    <property type="match status" value="1"/>
</dbReference>
<dbReference type="InterPro" id="IPR050951">
    <property type="entry name" value="Retrovirus_Pol_polyprotein"/>
</dbReference>
<organism evidence="8">
    <name type="scientific">Lygus hesperus</name>
    <name type="common">Western plant bug</name>
    <dbReference type="NCBI Taxonomy" id="30085"/>
    <lineage>
        <taxon>Eukaryota</taxon>
        <taxon>Metazoa</taxon>
        <taxon>Ecdysozoa</taxon>
        <taxon>Arthropoda</taxon>
        <taxon>Hexapoda</taxon>
        <taxon>Insecta</taxon>
        <taxon>Pterygota</taxon>
        <taxon>Neoptera</taxon>
        <taxon>Paraneoptera</taxon>
        <taxon>Hemiptera</taxon>
        <taxon>Heteroptera</taxon>
        <taxon>Panheteroptera</taxon>
        <taxon>Cimicomorpha</taxon>
        <taxon>Miridae</taxon>
        <taxon>Mirini</taxon>
        <taxon>Lygus</taxon>
    </lineage>
</organism>
<evidence type="ECO:0000256" key="4">
    <source>
        <dbReference type="ARBA" id="ARBA00022759"/>
    </source>
</evidence>
<dbReference type="AlphaFoldDB" id="A0A146MET8"/>
<keyword evidence="4" id="KW-0255">Endonuclease</keyword>
<dbReference type="CDD" id="cd09274">
    <property type="entry name" value="RNase_HI_RT_Ty3"/>
    <property type="match status" value="1"/>
</dbReference>
<evidence type="ECO:0000256" key="3">
    <source>
        <dbReference type="ARBA" id="ARBA00022722"/>
    </source>
</evidence>